<proteinExistence type="predicted"/>
<dbReference type="Gene3D" id="1.10.30.50">
    <property type="match status" value="1"/>
</dbReference>
<gene>
    <name evidence="2" type="ORF">RBH19_08580</name>
</gene>
<comment type="caution">
    <text evidence="2">The sequence shown here is derived from an EMBL/GenBank/DDBJ whole genome shotgun (WGS) entry which is preliminary data.</text>
</comment>
<sequence>MEIELKKIPVRDLCDDYEDDAEGGVRGYGGRLDIRPPYQREFVYDAKERDKVIDTLTKDFPLNVMYWSVRDDGTYEVIDGQQRTISICQYVDGEFAWNDLYFHNLTDDQQEQILNYELMVYFCEGTDSERLAWFETINIAGKVLTKQELRNATYAGPWLSDAKKHFSKTGCPAYQVGGDLMKGSPIRQDYLETALDWISGGDIRGYMGKHQHNSKANELWVYFQNVVAWVRATFPVERKREMKGQPWGFLYNEYKDVALDPDELEGRISALIQDPDVTNHRGVYLYVLNGKEKHLNIRQFDERMRRSAFERQKGVCPDCGNTFKIDEMEADHITPWHEGGKTEAGNCQMLCIEDNRKKGGK</sequence>
<dbReference type="Proteomes" id="UP001239019">
    <property type="component" value="Unassembled WGS sequence"/>
</dbReference>
<dbReference type="PANTHER" id="PTHR39639">
    <property type="entry name" value="CHROMOSOME 16, WHOLE GENOME SHOTGUN SEQUENCE"/>
    <property type="match status" value="1"/>
</dbReference>
<accession>A0ABU0W7C5</accession>
<keyword evidence="3" id="KW-1185">Reference proteome</keyword>
<dbReference type="Pfam" id="PF01844">
    <property type="entry name" value="HNH"/>
    <property type="match status" value="1"/>
</dbReference>
<organism evidence="2 3">
    <name type="scientific">Natronospira bacteriovora</name>
    <dbReference type="NCBI Taxonomy" id="3069753"/>
    <lineage>
        <taxon>Bacteria</taxon>
        <taxon>Pseudomonadati</taxon>
        <taxon>Pseudomonadota</taxon>
        <taxon>Gammaproteobacteria</taxon>
        <taxon>Natronospirales</taxon>
        <taxon>Natronospiraceae</taxon>
        <taxon>Natronospira</taxon>
    </lineage>
</organism>
<evidence type="ECO:0000313" key="2">
    <source>
        <dbReference type="EMBL" id="MDQ2069927.1"/>
    </source>
</evidence>
<dbReference type="RefSeq" id="WP_306728420.1">
    <property type="nucleotide sequence ID" value="NZ_JAVDDT010000004.1"/>
</dbReference>
<dbReference type="InterPro" id="IPR002711">
    <property type="entry name" value="HNH"/>
</dbReference>
<dbReference type="InterPro" id="IPR004919">
    <property type="entry name" value="GmrSD_N"/>
</dbReference>
<dbReference type="PROSITE" id="PS00028">
    <property type="entry name" value="ZINC_FINGER_C2H2_1"/>
    <property type="match status" value="1"/>
</dbReference>
<dbReference type="InterPro" id="IPR003615">
    <property type="entry name" value="HNH_nuc"/>
</dbReference>
<evidence type="ECO:0000259" key="1">
    <source>
        <dbReference type="PROSITE" id="PS00028"/>
    </source>
</evidence>
<feature type="domain" description="C2H2-type" evidence="1">
    <location>
        <begin position="316"/>
        <end position="337"/>
    </location>
</feature>
<dbReference type="PANTHER" id="PTHR39639:SF1">
    <property type="entry name" value="DUF262 DOMAIN-CONTAINING PROTEIN"/>
    <property type="match status" value="1"/>
</dbReference>
<protein>
    <submittedName>
        <fullName evidence="2">DUF262 domain-containing protein</fullName>
    </submittedName>
</protein>
<evidence type="ECO:0000313" key="3">
    <source>
        <dbReference type="Proteomes" id="UP001239019"/>
    </source>
</evidence>
<dbReference type="SMART" id="SM00507">
    <property type="entry name" value="HNHc"/>
    <property type="match status" value="1"/>
</dbReference>
<dbReference type="EMBL" id="JAVDDT010000004">
    <property type="protein sequence ID" value="MDQ2069927.1"/>
    <property type="molecule type" value="Genomic_DNA"/>
</dbReference>
<name>A0ABU0W7C5_9GAMM</name>
<reference evidence="2 3" key="1">
    <citation type="submission" date="2023-08" db="EMBL/GenBank/DDBJ databases">
        <title>Whole-genome sequencing of halo(alkali)philic microorganisms from hypersaline lakes.</title>
        <authorList>
            <person name="Sorokin D.Y."/>
            <person name="Abbas B."/>
            <person name="Merkel A.Y."/>
        </authorList>
    </citation>
    <scope>NUCLEOTIDE SEQUENCE [LARGE SCALE GENOMIC DNA]</scope>
    <source>
        <strain evidence="2 3">AB-CW4</strain>
    </source>
</reference>
<dbReference type="Pfam" id="PF03235">
    <property type="entry name" value="GmrSD_N"/>
    <property type="match status" value="1"/>
</dbReference>
<dbReference type="InterPro" id="IPR013087">
    <property type="entry name" value="Znf_C2H2_type"/>
</dbReference>
<dbReference type="CDD" id="cd00085">
    <property type="entry name" value="HNHc"/>
    <property type="match status" value="1"/>
</dbReference>